<name>A0A5P2BHL4_STRVZ</name>
<reference evidence="1 2" key="1">
    <citation type="submission" date="2018-05" db="EMBL/GenBank/DDBJ databases">
        <title>Streptomyces venezuelae.</title>
        <authorList>
            <person name="Kim W."/>
            <person name="Lee N."/>
            <person name="Cho B.-K."/>
        </authorList>
    </citation>
    <scope>NUCLEOTIDE SEQUENCE [LARGE SCALE GENOMIC DNA]</scope>
    <source>
        <strain evidence="1 2">ATCC 14583</strain>
    </source>
</reference>
<gene>
    <name evidence="1" type="ORF">DEJ47_24730</name>
</gene>
<accession>A0A5P2BHL4</accession>
<evidence type="ECO:0000313" key="1">
    <source>
        <dbReference type="EMBL" id="QES29208.1"/>
    </source>
</evidence>
<organism evidence="1 2">
    <name type="scientific">Streptomyces venezuelae</name>
    <dbReference type="NCBI Taxonomy" id="54571"/>
    <lineage>
        <taxon>Bacteria</taxon>
        <taxon>Bacillati</taxon>
        <taxon>Actinomycetota</taxon>
        <taxon>Actinomycetes</taxon>
        <taxon>Kitasatosporales</taxon>
        <taxon>Streptomycetaceae</taxon>
        <taxon>Streptomyces</taxon>
    </lineage>
</organism>
<keyword evidence="2" id="KW-1185">Reference proteome</keyword>
<evidence type="ECO:0000313" key="2">
    <source>
        <dbReference type="Proteomes" id="UP000323046"/>
    </source>
</evidence>
<dbReference type="Proteomes" id="UP000323046">
    <property type="component" value="Chromosome"/>
</dbReference>
<dbReference type="AlphaFoldDB" id="A0A5P2BHL4"/>
<dbReference type="RefSeq" id="WP_150171727.1">
    <property type="nucleotide sequence ID" value="NZ_CP029193.1"/>
</dbReference>
<dbReference type="EMBL" id="CP029193">
    <property type="protein sequence ID" value="QES29208.1"/>
    <property type="molecule type" value="Genomic_DNA"/>
</dbReference>
<sequence length="78" mass="8756">MTTVTEPKTVTLTVRFEVTETTVTDVEATVTVPADIADDEEALQDWLDENEDEWLDAHDTDDAHDISRDVTDIYGTDL</sequence>
<proteinExistence type="predicted"/>
<protein>
    <submittedName>
        <fullName evidence="1">Uncharacterized protein</fullName>
    </submittedName>
</protein>